<keyword evidence="3" id="KW-1185">Reference proteome</keyword>
<dbReference type="PANTHER" id="PTHR33164:SF43">
    <property type="entry name" value="HTH-TYPE TRANSCRIPTIONAL REPRESSOR YETL"/>
    <property type="match status" value="1"/>
</dbReference>
<dbReference type="SMART" id="SM00347">
    <property type="entry name" value="HTH_MARR"/>
    <property type="match status" value="1"/>
</dbReference>
<protein>
    <submittedName>
        <fullName evidence="2">MarR family transcriptional regulator</fullName>
    </submittedName>
</protein>
<dbReference type="PANTHER" id="PTHR33164">
    <property type="entry name" value="TRANSCRIPTIONAL REGULATOR, MARR FAMILY"/>
    <property type="match status" value="1"/>
</dbReference>
<dbReference type="RefSeq" id="WP_344175468.1">
    <property type="nucleotide sequence ID" value="NZ_BAAANC010000002.1"/>
</dbReference>
<dbReference type="PRINTS" id="PR00598">
    <property type="entry name" value="HTHMARR"/>
</dbReference>
<dbReference type="EMBL" id="BAAANC010000002">
    <property type="protein sequence ID" value="GAA1531341.1"/>
    <property type="molecule type" value="Genomic_DNA"/>
</dbReference>
<dbReference type="InterPro" id="IPR036390">
    <property type="entry name" value="WH_DNA-bd_sf"/>
</dbReference>
<dbReference type="InterPro" id="IPR000835">
    <property type="entry name" value="HTH_MarR-typ"/>
</dbReference>
<comment type="caution">
    <text evidence="2">The sequence shown here is derived from an EMBL/GenBank/DDBJ whole genome shotgun (WGS) entry which is preliminary data.</text>
</comment>
<evidence type="ECO:0000313" key="2">
    <source>
        <dbReference type="EMBL" id="GAA1531341.1"/>
    </source>
</evidence>
<evidence type="ECO:0000259" key="1">
    <source>
        <dbReference type="PROSITE" id="PS50995"/>
    </source>
</evidence>
<name>A0ABP4LVD4_9ACTN</name>
<dbReference type="Pfam" id="PF01047">
    <property type="entry name" value="MarR"/>
    <property type="match status" value="1"/>
</dbReference>
<dbReference type="InterPro" id="IPR036388">
    <property type="entry name" value="WH-like_DNA-bd_sf"/>
</dbReference>
<accession>A0ABP4LVD4</accession>
<sequence length="137" mass="15388">MERDDLGALFARVVRRLMAAERPLLDAHGLTMWEYSVLTHLAKQPTETQQALAQAIGYDKSRLIPMLDKLAEDGLLVREPDPANRRAHTVRLTPEGRTRLNAAKTDVRAMEEDLLSALSPTERRHLLAALPRLADTD</sequence>
<dbReference type="SUPFAM" id="SSF46785">
    <property type="entry name" value="Winged helix' DNA-binding domain"/>
    <property type="match status" value="1"/>
</dbReference>
<dbReference type="Gene3D" id="1.10.10.10">
    <property type="entry name" value="Winged helix-like DNA-binding domain superfamily/Winged helix DNA-binding domain"/>
    <property type="match status" value="1"/>
</dbReference>
<dbReference type="Proteomes" id="UP001500363">
    <property type="component" value="Unassembled WGS sequence"/>
</dbReference>
<evidence type="ECO:0000313" key="3">
    <source>
        <dbReference type="Proteomes" id="UP001500363"/>
    </source>
</evidence>
<reference evidence="3" key="1">
    <citation type="journal article" date="2019" name="Int. J. Syst. Evol. Microbiol.">
        <title>The Global Catalogue of Microorganisms (GCM) 10K type strain sequencing project: providing services to taxonomists for standard genome sequencing and annotation.</title>
        <authorList>
            <consortium name="The Broad Institute Genomics Platform"/>
            <consortium name="The Broad Institute Genome Sequencing Center for Infectious Disease"/>
            <person name="Wu L."/>
            <person name="Ma J."/>
        </authorList>
    </citation>
    <scope>NUCLEOTIDE SEQUENCE [LARGE SCALE GENOMIC DNA]</scope>
    <source>
        <strain evidence="3">JCM 14303</strain>
    </source>
</reference>
<proteinExistence type="predicted"/>
<organism evidence="2 3">
    <name type="scientific">Kribbella lupini</name>
    <dbReference type="NCBI Taxonomy" id="291602"/>
    <lineage>
        <taxon>Bacteria</taxon>
        <taxon>Bacillati</taxon>
        <taxon>Actinomycetota</taxon>
        <taxon>Actinomycetes</taxon>
        <taxon>Propionibacteriales</taxon>
        <taxon>Kribbellaceae</taxon>
        <taxon>Kribbella</taxon>
    </lineage>
</organism>
<dbReference type="InterPro" id="IPR039422">
    <property type="entry name" value="MarR/SlyA-like"/>
</dbReference>
<gene>
    <name evidence="2" type="ORF">GCM10009741_36890</name>
</gene>
<dbReference type="PROSITE" id="PS50995">
    <property type="entry name" value="HTH_MARR_2"/>
    <property type="match status" value="1"/>
</dbReference>
<feature type="domain" description="HTH marR-type" evidence="1">
    <location>
        <begin position="3"/>
        <end position="135"/>
    </location>
</feature>